<comment type="similarity">
    <text evidence="2 10">Belongs to the glycosyltransferase 31 family.</text>
</comment>
<dbReference type="HOGENOM" id="CLU_061047_0_0_1"/>
<keyword evidence="13" id="KW-1185">Reference proteome</keyword>
<dbReference type="FunFam" id="3.90.550.50:FF:000077">
    <property type="entry name" value="Hexosyltransferase"/>
    <property type="match status" value="1"/>
</dbReference>
<reference evidence="12 13" key="1">
    <citation type="journal article" date="2007" name="Science">
        <title>Sea anemone genome reveals ancestral eumetazoan gene repertoire and genomic organization.</title>
        <authorList>
            <person name="Putnam N.H."/>
            <person name="Srivastava M."/>
            <person name="Hellsten U."/>
            <person name="Dirks B."/>
            <person name="Chapman J."/>
            <person name="Salamov A."/>
            <person name="Terry A."/>
            <person name="Shapiro H."/>
            <person name="Lindquist E."/>
            <person name="Kapitonov V.V."/>
            <person name="Jurka J."/>
            <person name="Genikhovich G."/>
            <person name="Grigoriev I.V."/>
            <person name="Lucas S.M."/>
            <person name="Steele R.E."/>
            <person name="Finnerty J.R."/>
            <person name="Technau U."/>
            <person name="Martindale M.Q."/>
            <person name="Rokhsar D.S."/>
        </authorList>
    </citation>
    <scope>NUCLEOTIDE SEQUENCE [LARGE SCALE GENOMIC DNA]</scope>
    <source>
        <strain evidence="13">CH2 X CH6</strain>
    </source>
</reference>
<dbReference type="Pfam" id="PF01762">
    <property type="entry name" value="Galactosyl_T"/>
    <property type="match status" value="1"/>
</dbReference>
<dbReference type="PANTHER" id="PTHR11214:SF3">
    <property type="entry name" value="BETA-1,3-GALACTOSYLTRANSFERASE 6"/>
    <property type="match status" value="1"/>
</dbReference>
<name>A7S1F8_NEMVE</name>
<keyword evidence="6 10" id="KW-0735">Signal-anchor</keyword>
<dbReference type="PANTHER" id="PTHR11214">
    <property type="entry name" value="BETA-1,3-N-ACETYLGLUCOSAMINYLTRANSFERASE"/>
    <property type="match status" value="1"/>
</dbReference>
<dbReference type="KEGG" id="nve:5514326"/>
<accession>A7S1F8</accession>
<dbReference type="GO" id="GO:0006024">
    <property type="term" value="P:glycosaminoglycan biosynthetic process"/>
    <property type="evidence" value="ECO:0000318"/>
    <property type="project" value="GO_Central"/>
</dbReference>
<dbReference type="GO" id="GO:0000139">
    <property type="term" value="C:Golgi membrane"/>
    <property type="evidence" value="ECO:0000318"/>
    <property type="project" value="GO_Central"/>
</dbReference>
<comment type="subcellular location">
    <subcellularLocation>
        <location evidence="1 10">Golgi apparatus membrane</location>
        <topology evidence="1 10">Single-pass type II membrane protein</topology>
    </subcellularLocation>
</comment>
<evidence type="ECO:0000256" key="1">
    <source>
        <dbReference type="ARBA" id="ARBA00004323"/>
    </source>
</evidence>
<dbReference type="eggNOG" id="KOG2288">
    <property type="taxonomic scope" value="Eukaryota"/>
</dbReference>
<evidence type="ECO:0000313" key="12">
    <source>
        <dbReference type="EMBL" id="EDO42497.1"/>
    </source>
</evidence>
<evidence type="ECO:0000256" key="11">
    <source>
        <dbReference type="SAM" id="MobiDB-lite"/>
    </source>
</evidence>
<keyword evidence="7 10" id="KW-1133">Transmembrane helix</keyword>
<keyword evidence="8 10" id="KW-0333">Golgi apparatus</keyword>
<keyword evidence="3 10" id="KW-0328">Glycosyltransferase</keyword>
<feature type="transmembrane region" description="Helical" evidence="10">
    <location>
        <begin position="12"/>
        <end position="32"/>
    </location>
</feature>
<feature type="region of interest" description="Disordered" evidence="11">
    <location>
        <begin position="45"/>
        <end position="64"/>
    </location>
</feature>
<dbReference type="GO" id="GO:0006493">
    <property type="term" value="P:protein O-linked glycosylation"/>
    <property type="evidence" value="ECO:0000318"/>
    <property type="project" value="GO_Central"/>
</dbReference>
<dbReference type="InterPro" id="IPR002659">
    <property type="entry name" value="Glyco_trans_31"/>
</dbReference>
<evidence type="ECO:0000256" key="2">
    <source>
        <dbReference type="ARBA" id="ARBA00008661"/>
    </source>
</evidence>
<dbReference type="InParanoid" id="A7S1F8"/>
<dbReference type="OrthoDB" id="1158011at2759"/>
<dbReference type="PhylomeDB" id="A7S1F8"/>
<evidence type="ECO:0000256" key="6">
    <source>
        <dbReference type="ARBA" id="ARBA00022968"/>
    </source>
</evidence>
<evidence type="ECO:0000256" key="10">
    <source>
        <dbReference type="RuleBase" id="RU363063"/>
    </source>
</evidence>
<proteinExistence type="inferred from homology"/>
<gene>
    <name evidence="12" type="ORF">NEMVEDRAFT_v1g242185</name>
</gene>
<dbReference type="EC" id="2.4.1.-" evidence="10"/>
<dbReference type="Proteomes" id="UP000001593">
    <property type="component" value="Unassembled WGS sequence"/>
</dbReference>
<dbReference type="Gene3D" id="3.90.550.50">
    <property type="match status" value="1"/>
</dbReference>
<dbReference type="EMBL" id="DS469564">
    <property type="protein sequence ID" value="EDO42497.1"/>
    <property type="molecule type" value="Genomic_DNA"/>
</dbReference>
<evidence type="ECO:0000313" key="13">
    <source>
        <dbReference type="Proteomes" id="UP000001593"/>
    </source>
</evidence>
<evidence type="ECO:0000256" key="7">
    <source>
        <dbReference type="ARBA" id="ARBA00022989"/>
    </source>
</evidence>
<organism evidence="12 13">
    <name type="scientific">Nematostella vectensis</name>
    <name type="common">Starlet sea anemone</name>
    <dbReference type="NCBI Taxonomy" id="45351"/>
    <lineage>
        <taxon>Eukaryota</taxon>
        <taxon>Metazoa</taxon>
        <taxon>Cnidaria</taxon>
        <taxon>Anthozoa</taxon>
        <taxon>Hexacorallia</taxon>
        <taxon>Actiniaria</taxon>
        <taxon>Edwardsiidae</taxon>
        <taxon>Nematostella</taxon>
    </lineage>
</organism>
<evidence type="ECO:0000256" key="5">
    <source>
        <dbReference type="ARBA" id="ARBA00022692"/>
    </source>
</evidence>
<dbReference type="GO" id="GO:0047220">
    <property type="term" value="F:galactosylxylosylprotein 3-beta-galactosyltransferase activity"/>
    <property type="evidence" value="ECO:0000318"/>
    <property type="project" value="GO_Central"/>
</dbReference>
<evidence type="ECO:0000256" key="8">
    <source>
        <dbReference type="ARBA" id="ARBA00023034"/>
    </source>
</evidence>
<evidence type="ECO:0000256" key="4">
    <source>
        <dbReference type="ARBA" id="ARBA00022679"/>
    </source>
</evidence>
<keyword evidence="4" id="KW-0808">Transferase</keyword>
<evidence type="ECO:0000256" key="9">
    <source>
        <dbReference type="ARBA" id="ARBA00023136"/>
    </source>
</evidence>
<feature type="compositionally biased region" description="Polar residues" evidence="11">
    <location>
        <begin position="45"/>
        <end position="56"/>
    </location>
</feature>
<sequence>MSRYAGSCKVKHQYFVVICVFGVSSIFFFCLSGDYRAQPWMRNKTSPRSENALSNRTYDREERAENSTSSADFIKKIKVTVFMGIITAPKRVDRRTAIRETWLKTLDHYSEIGMRFFTDGLGLSKNETLALQLEQAKYGDLEFLPLKGGVRFTYRLLWMMFLALEKYDFKFILKTDDDYFVCLEHLNFDIRFRLQEKLLVWGWFHCERGSQWTDEGLIIFGRDFVDELVKLNETLQCHPFGDQAIGLWINALASYGSEVTFFADNTRLLHVNSLDSEPYLKNSDLCTRFLGIHQAYPERMREYWSLVKTNWFNVSFAEVPREPYQSYCPYQRRFEWRYFLPPWRYEPKPCWGSEGIWSNLEKFEYFAGRQESGK</sequence>
<keyword evidence="9 10" id="KW-0472">Membrane</keyword>
<protein>
    <recommendedName>
        <fullName evidence="10">Hexosyltransferase</fullName>
        <ecNumber evidence="10">2.4.1.-</ecNumber>
    </recommendedName>
</protein>
<dbReference type="AlphaFoldDB" id="A7S1F8"/>
<evidence type="ECO:0000256" key="3">
    <source>
        <dbReference type="ARBA" id="ARBA00022676"/>
    </source>
</evidence>
<keyword evidence="5 10" id="KW-0812">Transmembrane</keyword>